<dbReference type="AlphaFoldDB" id="A0AAV2NU48"/>
<dbReference type="Proteomes" id="UP001497644">
    <property type="component" value="Chromosome 4"/>
</dbReference>
<feature type="compositionally biased region" description="Basic and acidic residues" evidence="1">
    <location>
        <begin position="1"/>
        <end position="14"/>
    </location>
</feature>
<gene>
    <name evidence="2" type="ORF">LPLAT_LOCUS9449</name>
</gene>
<feature type="compositionally biased region" description="Basic and acidic residues" evidence="1">
    <location>
        <begin position="38"/>
        <end position="56"/>
    </location>
</feature>
<name>A0AAV2NU48_9HYME</name>
<evidence type="ECO:0000313" key="3">
    <source>
        <dbReference type="Proteomes" id="UP001497644"/>
    </source>
</evidence>
<evidence type="ECO:0000256" key="1">
    <source>
        <dbReference type="SAM" id="MobiDB-lite"/>
    </source>
</evidence>
<accession>A0AAV2NU48</accession>
<protein>
    <submittedName>
        <fullName evidence="2">Uncharacterized protein</fullName>
    </submittedName>
</protein>
<dbReference type="EMBL" id="OZ034827">
    <property type="protein sequence ID" value="CAL1683783.1"/>
    <property type="molecule type" value="Genomic_DNA"/>
</dbReference>
<proteinExistence type="predicted"/>
<sequence>MVQDWARKPEDENKLFNNEAGRTTAISGEKSRRLMFRRTGERDKRDKNPSHREGKLIRSSIIVSHFASSRCRELRGIVVDSGKVPGVGGKPG</sequence>
<evidence type="ECO:0000313" key="2">
    <source>
        <dbReference type="EMBL" id="CAL1683783.1"/>
    </source>
</evidence>
<keyword evidence="3" id="KW-1185">Reference proteome</keyword>
<organism evidence="2 3">
    <name type="scientific">Lasius platythorax</name>
    <dbReference type="NCBI Taxonomy" id="488582"/>
    <lineage>
        <taxon>Eukaryota</taxon>
        <taxon>Metazoa</taxon>
        <taxon>Ecdysozoa</taxon>
        <taxon>Arthropoda</taxon>
        <taxon>Hexapoda</taxon>
        <taxon>Insecta</taxon>
        <taxon>Pterygota</taxon>
        <taxon>Neoptera</taxon>
        <taxon>Endopterygota</taxon>
        <taxon>Hymenoptera</taxon>
        <taxon>Apocrita</taxon>
        <taxon>Aculeata</taxon>
        <taxon>Formicoidea</taxon>
        <taxon>Formicidae</taxon>
        <taxon>Formicinae</taxon>
        <taxon>Lasius</taxon>
        <taxon>Lasius</taxon>
    </lineage>
</organism>
<reference evidence="2" key="1">
    <citation type="submission" date="2024-04" db="EMBL/GenBank/DDBJ databases">
        <authorList>
            <consortium name="Molecular Ecology Group"/>
        </authorList>
    </citation>
    <scope>NUCLEOTIDE SEQUENCE</scope>
</reference>
<feature type="region of interest" description="Disordered" evidence="1">
    <location>
        <begin position="1"/>
        <end position="56"/>
    </location>
</feature>